<proteinExistence type="inferred from homology"/>
<keyword evidence="4" id="KW-0808">Transferase</keyword>
<evidence type="ECO:0000313" key="7">
    <source>
        <dbReference type="EMBL" id="KAF4620073.1"/>
    </source>
</evidence>
<keyword evidence="3" id="KW-0032">Aminotransferase</keyword>
<accession>A0A8H4R0B9</accession>
<evidence type="ECO:0000256" key="3">
    <source>
        <dbReference type="ARBA" id="ARBA00022576"/>
    </source>
</evidence>
<dbReference type="InterPro" id="IPR015421">
    <property type="entry name" value="PyrdxlP-dep_Trfase_major"/>
</dbReference>
<reference evidence="7 8" key="1">
    <citation type="submission" date="2019-12" db="EMBL/GenBank/DDBJ databases">
        <authorList>
            <person name="Floudas D."/>
            <person name="Bentzer J."/>
            <person name="Ahren D."/>
            <person name="Johansson T."/>
            <person name="Persson P."/>
            <person name="Tunlid A."/>
        </authorList>
    </citation>
    <scope>NUCLEOTIDE SEQUENCE [LARGE SCALE GENOMIC DNA]</scope>
    <source>
        <strain evidence="7 8">CBS 102.39</strain>
    </source>
</reference>
<dbReference type="GO" id="GO:1901605">
    <property type="term" value="P:alpha-amino acid metabolic process"/>
    <property type="evidence" value="ECO:0007669"/>
    <property type="project" value="TreeGrafter"/>
</dbReference>
<comment type="caution">
    <text evidence="7">The sequence shown here is derived from an EMBL/GenBank/DDBJ whole genome shotgun (WGS) entry which is preliminary data.</text>
</comment>
<evidence type="ECO:0000259" key="6">
    <source>
        <dbReference type="Pfam" id="PF00155"/>
    </source>
</evidence>
<dbReference type="AlphaFoldDB" id="A0A8H4R0B9"/>
<organism evidence="7 8">
    <name type="scientific">Agrocybe pediades</name>
    <dbReference type="NCBI Taxonomy" id="84607"/>
    <lineage>
        <taxon>Eukaryota</taxon>
        <taxon>Fungi</taxon>
        <taxon>Dikarya</taxon>
        <taxon>Basidiomycota</taxon>
        <taxon>Agaricomycotina</taxon>
        <taxon>Agaricomycetes</taxon>
        <taxon>Agaricomycetidae</taxon>
        <taxon>Agaricales</taxon>
        <taxon>Agaricineae</taxon>
        <taxon>Strophariaceae</taxon>
        <taxon>Agrocybe</taxon>
    </lineage>
</organism>
<comment type="similarity">
    <text evidence="2">Belongs to the class-I pyridoxal-phosphate-dependent aminotransferase family.</text>
</comment>
<gene>
    <name evidence="7" type="ORF">D9613_005229</name>
</gene>
<dbReference type="Gene3D" id="3.40.640.10">
    <property type="entry name" value="Type I PLP-dependent aspartate aminotransferase-like (Major domain)"/>
    <property type="match status" value="1"/>
</dbReference>
<dbReference type="GO" id="GO:0030170">
    <property type="term" value="F:pyridoxal phosphate binding"/>
    <property type="evidence" value="ECO:0007669"/>
    <property type="project" value="InterPro"/>
</dbReference>
<dbReference type="SUPFAM" id="SSF53383">
    <property type="entry name" value="PLP-dependent transferases"/>
    <property type="match status" value="1"/>
</dbReference>
<evidence type="ECO:0000256" key="2">
    <source>
        <dbReference type="ARBA" id="ARBA00007441"/>
    </source>
</evidence>
<dbReference type="InterPro" id="IPR015424">
    <property type="entry name" value="PyrdxlP-dep_Trfase"/>
</dbReference>
<keyword evidence="8" id="KW-1185">Reference proteome</keyword>
<evidence type="ECO:0000256" key="4">
    <source>
        <dbReference type="ARBA" id="ARBA00022679"/>
    </source>
</evidence>
<dbReference type="Proteomes" id="UP000521872">
    <property type="component" value="Unassembled WGS sequence"/>
</dbReference>
<evidence type="ECO:0000256" key="1">
    <source>
        <dbReference type="ARBA" id="ARBA00001933"/>
    </source>
</evidence>
<evidence type="ECO:0000256" key="5">
    <source>
        <dbReference type="ARBA" id="ARBA00022898"/>
    </source>
</evidence>
<protein>
    <recommendedName>
        <fullName evidence="6">Aminotransferase class I/classII large domain-containing protein</fullName>
    </recommendedName>
</protein>
<comment type="cofactor">
    <cofactor evidence="1">
        <name>pyridoxal 5'-phosphate</name>
        <dbReference type="ChEBI" id="CHEBI:597326"/>
    </cofactor>
</comment>
<dbReference type="InterPro" id="IPR050859">
    <property type="entry name" value="Class-I_PLP-dep_aminotransf"/>
</dbReference>
<keyword evidence="5" id="KW-0663">Pyridoxal phosphate</keyword>
<dbReference type="EMBL" id="JAACJL010000016">
    <property type="protein sequence ID" value="KAF4620073.1"/>
    <property type="molecule type" value="Genomic_DNA"/>
</dbReference>
<dbReference type="GO" id="GO:0008483">
    <property type="term" value="F:transaminase activity"/>
    <property type="evidence" value="ECO:0007669"/>
    <property type="project" value="UniProtKB-KW"/>
</dbReference>
<dbReference type="Pfam" id="PF00155">
    <property type="entry name" value="Aminotran_1_2"/>
    <property type="match status" value="1"/>
</dbReference>
<sequence>MSLEKYSSPYSLPEAIDLSHHLSILSQSRLESPLKGLQRFFGKPGMLSLAGGLPSTEYFPFEALKADVQPYDSFAVKPESAAQGGPLSWIWNLFGSKKDTTIPITVPKYPEHEGDVNLAVALQYGLSKGLPQLQAIINEFSSKVYRPAYANFTTILHAGNTDGWMKAVTTLCNPGEGVLTSEWTYPSALATMHPFGIRAVPVGMDSEGMSSESLSQVLSGWDEVARGMPRPHVMYIVPVGQNPTGATMGAARKKAIYEICVKYDVIIVEDDPYYFLQEGPYVHPSLRSSRVKHTQLTDEEYIANLAPSFLRFDYQGRVVRLDTFSKTIAPGSRLGWFTCNALFAERLERQAETSTQAPCGFGQSLITQLLLNWKFSGYLRWLKGLGVQYTDRRDYFIDCLVEKFHLELAPAAQFGGSMRYTAYDLTTPYSEKAKKKPLFSFVPPSSGMFIWLQLHLEDHPQFKALGQETLEMQLWVALAEGGVLFGPGNMFSADRSGDEASKPGHFRISFSNAEFADLKKAVDIFAKVLYKFYNKSH</sequence>
<dbReference type="CDD" id="cd00609">
    <property type="entry name" value="AAT_like"/>
    <property type="match status" value="1"/>
</dbReference>
<dbReference type="InterPro" id="IPR004839">
    <property type="entry name" value="Aminotransferase_I/II_large"/>
</dbReference>
<dbReference type="PANTHER" id="PTHR42790">
    <property type="entry name" value="AMINOTRANSFERASE"/>
    <property type="match status" value="1"/>
</dbReference>
<dbReference type="PANTHER" id="PTHR42790:SF1">
    <property type="entry name" value="AROMATIC AMINO ACID AMINOTRANSFERASE, HYPOTHETICAL (EUROFUNG)"/>
    <property type="match status" value="1"/>
</dbReference>
<evidence type="ECO:0000313" key="8">
    <source>
        <dbReference type="Proteomes" id="UP000521872"/>
    </source>
</evidence>
<name>A0A8H4R0B9_9AGAR</name>
<feature type="domain" description="Aminotransferase class I/classII large" evidence="6">
    <location>
        <begin position="123"/>
        <end position="523"/>
    </location>
</feature>